<reference evidence="1" key="1">
    <citation type="submission" date="2017-07" db="EMBL/GenBank/DDBJ databases">
        <authorList>
            <person name="Mikheyev A."/>
            <person name="Grau M."/>
        </authorList>
    </citation>
    <scope>NUCLEOTIDE SEQUENCE</scope>
    <source>
        <tissue evidence="1">Venom_gland</tissue>
    </source>
</reference>
<dbReference type="AlphaFoldDB" id="A0A2H6NEJ9"/>
<accession>A0A2H6NEJ9</accession>
<proteinExistence type="predicted"/>
<evidence type="ECO:0000313" key="1">
    <source>
        <dbReference type="EMBL" id="LAA30837.1"/>
    </source>
</evidence>
<sequence length="108" mass="12522">MNMETESALCGRFFGFVLTFPFHMFKKKKIHMTNEGKEKIYILQTCLVTARTNWGGECYWFWKSLGDGMDTLYGSFYQPKKSLCLFCSIEVAASYKLRLAILVDELGF</sequence>
<organism evidence="1">
    <name type="scientific">Micrurus carvalhoi</name>
    <dbReference type="NCBI Taxonomy" id="3147026"/>
    <lineage>
        <taxon>Eukaryota</taxon>
        <taxon>Metazoa</taxon>
        <taxon>Chordata</taxon>
        <taxon>Craniata</taxon>
        <taxon>Vertebrata</taxon>
        <taxon>Euteleostomi</taxon>
        <taxon>Lepidosauria</taxon>
        <taxon>Squamata</taxon>
        <taxon>Bifurcata</taxon>
        <taxon>Unidentata</taxon>
        <taxon>Episquamata</taxon>
        <taxon>Toxicofera</taxon>
        <taxon>Serpentes</taxon>
        <taxon>Colubroidea</taxon>
        <taxon>Elapidae</taxon>
        <taxon>Elapinae</taxon>
        <taxon>Micrurus</taxon>
    </lineage>
</organism>
<name>A0A2H6NEJ9_9SAUR</name>
<reference evidence="1" key="2">
    <citation type="submission" date="2017-12" db="EMBL/GenBank/DDBJ databases">
        <title>Coralsnake Venomics: Analyses of Venom Gland Transcriptomes and Proteomes of Six Brazilian Taxa.</title>
        <authorList>
            <person name="Aird S.D."/>
            <person name="Jorge da Silva N."/>
            <person name="Qiu L."/>
            <person name="Villar-Briones A."/>
            <person name="Aparecida-Saddi V."/>
            <person name="Campos-Telles M.P."/>
            <person name="Grau M."/>
            <person name="Mikheyev A.S."/>
        </authorList>
    </citation>
    <scope>NUCLEOTIDE SEQUENCE</scope>
    <source>
        <tissue evidence="1">Venom_gland</tissue>
    </source>
</reference>
<dbReference type="EMBL" id="IACI01097688">
    <property type="protein sequence ID" value="LAA30837.1"/>
    <property type="molecule type" value="Transcribed_RNA"/>
</dbReference>
<protein>
    <submittedName>
        <fullName evidence="1">Uncharacterized protein</fullName>
    </submittedName>
</protein>